<proteinExistence type="predicted"/>
<name>A0A8S9S4R8_BRACR</name>
<evidence type="ECO:0000256" key="1">
    <source>
        <dbReference type="SAM" id="MobiDB-lite"/>
    </source>
</evidence>
<dbReference type="AlphaFoldDB" id="A0A8S9S4R8"/>
<comment type="caution">
    <text evidence="2">The sequence shown here is derived from an EMBL/GenBank/DDBJ whole genome shotgun (WGS) entry which is preliminary data.</text>
</comment>
<protein>
    <submittedName>
        <fullName evidence="2">Uncharacterized protein</fullName>
    </submittedName>
</protein>
<evidence type="ECO:0000313" key="2">
    <source>
        <dbReference type="EMBL" id="KAF3587716.1"/>
    </source>
</evidence>
<feature type="region of interest" description="Disordered" evidence="1">
    <location>
        <begin position="99"/>
        <end position="120"/>
    </location>
</feature>
<sequence length="141" mass="15579">MSSKNSKLVTSVLYSKSTCSSVERCGGSGIPRLQRLSSNIRFIFRFPTAMRVSFVSSPLNSQNSFQSETMFSKRVFALPAQSNPDEVHPQVPGAVHVQEAHPEPQGEQPVLQPEVPDEEPVVELSTSRCWSYLGLRVGDDL</sequence>
<organism evidence="2 3">
    <name type="scientific">Brassica cretica</name>
    <name type="common">Mustard</name>
    <dbReference type="NCBI Taxonomy" id="69181"/>
    <lineage>
        <taxon>Eukaryota</taxon>
        <taxon>Viridiplantae</taxon>
        <taxon>Streptophyta</taxon>
        <taxon>Embryophyta</taxon>
        <taxon>Tracheophyta</taxon>
        <taxon>Spermatophyta</taxon>
        <taxon>Magnoliopsida</taxon>
        <taxon>eudicotyledons</taxon>
        <taxon>Gunneridae</taxon>
        <taxon>Pentapetalae</taxon>
        <taxon>rosids</taxon>
        <taxon>malvids</taxon>
        <taxon>Brassicales</taxon>
        <taxon>Brassicaceae</taxon>
        <taxon>Brassiceae</taxon>
        <taxon>Brassica</taxon>
    </lineage>
</organism>
<reference evidence="2" key="1">
    <citation type="submission" date="2019-12" db="EMBL/GenBank/DDBJ databases">
        <title>Genome sequencing and annotation of Brassica cretica.</title>
        <authorList>
            <person name="Studholme D.J."/>
            <person name="Sarris P."/>
        </authorList>
    </citation>
    <scope>NUCLEOTIDE SEQUENCE</scope>
    <source>
        <strain evidence="2">PFS-109/04</strain>
        <tissue evidence="2">Leaf</tissue>
    </source>
</reference>
<evidence type="ECO:0000313" key="3">
    <source>
        <dbReference type="Proteomes" id="UP000712600"/>
    </source>
</evidence>
<dbReference type="Proteomes" id="UP000712600">
    <property type="component" value="Unassembled WGS sequence"/>
</dbReference>
<gene>
    <name evidence="2" type="ORF">F2Q69_00029618</name>
</gene>
<dbReference type="EMBL" id="QGKX02000088">
    <property type="protein sequence ID" value="KAF3587716.1"/>
    <property type="molecule type" value="Genomic_DNA"/>
</dbReference>
<accession>A0A8S9S4R8</accession>